<dbReference type="AlphaFoldDB" id="A0A2G5TQ09"/>
<reference evidence="4" key="1">
    <citation type="submission" date="2017-10" db="EMBL/GenBank/DDBJ databases">
        <title>Rapid genome shrinkage in a self-fertile nematode reveals novel sperm competition proteins.</title>
        <authorList>
            <person name="Yin D."/>
            <person name="Schwarz E.M."/>
            <person name="Thomas C.G."/>
            <person name="Felde R.L."/>
            <person name="Korf I.F."/>
            <person name="Cutter A.D."/>
            <person name="Schartner C.M."/>
            <person name="Ralston E.J."/>
            <person name="Meyer B.J."/>
            <person name="Haag E.S."/>
        </authorList>
    </citation>
    <scope>NUCLEOTIDE SEQUENCE [LARGE SCALE GENOMIC DNA]</scope>
    <source>
        <strain evidence="4">JU1422</strain>
    </source>
</reference>
<proteinExistence type="predicted"/>
<evidence type="ECO:0000259" key="2">
    <source>
        <dbReference type="PROSITE" id="PS50181"/>
    </source>
</evidence>
<dbReference type="InterPro" id="IPR036047">
    <property type="entry name" value="F-box-like_dom_sf"/>
</dbReference>
<dbReference type="Pfam" id="PF00646">
    <property type="entry name" value="F-box"/>
    <property type="match status" value="1"/>
</dbReference>
<dbReference type="PANTHER" id="PTHR23015">
    <property type="entry name" value="UNCHARACTERIZED C.ELEGANS PROTEIN"/>
    <property type="match status" value="1"/>
</dbReference>
<name>A0A2G5TQ09_9PELO</name>
<evidence type="ECO:0000256" key="1">
    <source>
        <dbReference type="SAM" id="MobiDB-lite"/>
    </source>
</evidence>
<dbReference type="CDD" id="cd22150">
    <property type="entry name" value="F-box_CeFBXA-like"/>
    <property type="match status" value="1"/>
</dbReference>
<sequence>MTSLVEMPEHILDKVIGHSNFKDVLSLRQVCRDFRNFIDNSKDSKLPDSKFVKIEISCMKDEIISKIEDSDDSSHEIEYSKTKNSRKYQEKKTMFKNSNIVDVVVRDLEWILKFQKSTFEEVSFYLDDIENQNDTSIHTKLNNIINASGRKIKTTELSISTGDKSPIIQMLQFADPETLKIIQFFSMDDSIQLELGGIARMEQWKKAKELKCDFRVVNWQVDDISHFSKITIAMNSISARDLDFLRKAFLTSSKAKRWFFEMRMFNENQEILRLWGPAFDIENSRQWYFRMKDSEKEEDDSDDSVGSEDSDDSDDSDYFEEASREVLRIVVFQEDHFEQHYHIRFNTFELRAVPDGAIVHNYNGN</sequence>
<gene>
    <name evidence="3" type="primary">Cnig_chr_V.g20948</name>
    <name evidence="3" type="ORF">B9Z55_020948</name>
</gene>
<dbReference type="Pfam" id="PF01827">
    <property type="entry name" value="FTH"/>
    <property type="match status" value="1"/>
</dbReference>
<dbReference type="SUPFAM" id="SSF81383">
    <property type="entry name" value="F-box domain"/>
    <property type="match status" value="1"/>
</dbReference>
<dbReference type="PANTHER" id="PTHR23015:SF4">
    <property type="entry name" value="DUF38 DOMAIN-CONTAINING PROTEIN-RELATED"/>
    <property type="match status" value="1"/>
</dbReference>
<dbReference type="InterPro" id="IPR002900">
    <property type="entry name" value="DUF38/FTH_CAE_spp"/>
</dbReference>
<comment type="caution">
    <text evidence="3">The sequence shown here is derived from an EMBL/GenBank/DDBJ whole genome shotgun (WGS) entry which is preliminary data.</text>
</comment>
<dbReference type="Proteomes" id="UP000230233">
    <property type="component" value="Chromosome V"/>
</dbReference>
<dbReference type="InterPro" id="IPR040161">
    <property type="entry name" value="FB224"/>
</dbReference>
<evidence type="ECO:0000313" key="4">
    <source>
        <dbReference type="Proteomes" id="UP000230233"/>
    </source>
</evidence>
<feature type="domain" description="F-box" evidence="2">
    <location>
        <begin position="1"/>
        <end position="54"/>
    </location>
</feature>
<protein>
    <recommendedName>
        <fullName evidence="2">F-box domain-containing protein</fullName>
    </recommendedName>
</protein>
<evidence type="ECO:0000313" key="3">
    <source>
        <dbReference type="EMBL" id="PIC29333.1"/>
    </source>
</evidence>
<dbReference type="EMBL" id="PDUG01000005">
    <property type="protein sequence ID" value="PIC29333.1"/>
    <property type="molecule type" value="Genomic_DNA"/>
</dbReference>
<dbReference type="PROSITE" id="PS50181">
    <property type="entry name" value="FBOX"/>
    <property type="match status" value="1"/>
</dbReference>
<dbReference type="GO" id="GO:0045087">
    <property type="term" value="P:innate immune response"/>
    <property type="evidence" value="ECO:0007669"/>
    <property type="project" value="TreeGrafter"/>
</dbReference>
<organism evidence="3 4">
    <name type="scientific">Caenorhabditis nigoni</name>
    <dbReference type="NCBI Taxonomy" id="1611254"/>
    <lineage>
        <taxon>Eukaryota</taxon>
        <taxon>Metazoa</taxon>
        <taxon>Ecdysozoa</taxon>
        <taxon>Nematoda</taxon>
        <taxon>Chromadorea</taxon>
        <taxon>Rhabditida</taxon>
        <taxon>Rhabditina</taxon>
        <taxon>Rhabditomorpha</taxon>
        <taxon>Rhabditoidea</taxon>
        <taxon>Rhabditidae</taxon>
        <taxon>Peloderinae</taxon>
        <taxon>Caenorhabditis</taxon>
    </lineage>
</organism>
<dbReference type="OrthoDB" id="5875341at2759"/>
<dbReference type="InterPro" id="IPR001810">
    <property type="entry name" value="F-box_dom"/>
</dbReference>
<accession>A0A2G5TQ09</accession>
<dbReference type="SMART" id="SM00256">
    <property type="entry name" value="FBOX"/>
    <property type="match status" value="1"/>
</dbReference>
<keyword evidence="4" id="KW-1185">Reference proteome</keyword>
<feature type="compositionally biased region" description="Acidic residues" evidence="1">
    <location>
        <begin position="296"/>
        <end position="317"/>
    </location>
</feature>
<feature type="region of interest" description="Disordered" evidence="1">
    <location>
        <begin position="294"/>
        <end position="317"/>
    </location>
</feature>